<dbReference type="InterPro" id="IPR022657">
    <property type="entry name" value="De-COase2_CS"/>
</dbReference>
<dbReference type="EC" id="4.1.1.20" evidence="4"/>
<organism evidence="4 5">
    <name type="scientific">Pirellulimonas nuda</name>
    <dbReference type="NCBI Taxonomy" id="2528009"/>
    <lineage>
        <taxon>Bacteria</taxon>
        <taxon>Pseudomonadati</taxon>
        <taxon>Planctomycetota</taxon>
        <taxon>Planctomycetia</taxon>
        <taxon>Pirellulales</taxon>
        <taxon>Lacipirellulaceae</taxon>
        <taxon>Pirellulimonas</taxon>
    </lineage>
</organism>
<dbReference type="CDD" id="cd06842">
    <property type="entry name" value="PLPDE_III_Y4yA_like"/>
    <property type="match status" value="1"/>
</dbReference>
<evidence type="ECO:0000259" key="3">
    <source>
        <dbReference type="Pfam" id="PF02784"/>
    </source>
</evidence>
<keyword evidence="5" id="KW-1185">Reference proteome</keyword>
<dbReference type="InterPro" id="IPR042152">
    <property type="entry name" value="Y4yA-like"/>
</dbReference>
<dbReference type="PROSITE" id="PS00879">
    <property type="entry name" value="ODR_DC_2_2"/>
    <property type="match status" value="1"/>
</dbReference>
<feature type="domain" description="Orn/DAP/Arg decarboxylase 2 N-terminal" evidence="3">
    <location>
        <begin position="83"/>
        <end position="270"/>
    </location>
</feature>
<dbReference type="InterPro" id="IPR009006">
    <property type="entry name" value="Ala_racemase/Decarboxylase_C"/>
</dbReference>
<keyword evidence="4" id="KW-0456">Lyase</keyword>
<dbReference type="SUPFAM" id="SSF51419">
    <property type="entry name" value="PLP-binding barrel"/>
    <property type="match status" value="1"/>
</dbReference>
<dbReference type="AlphaFoldDB" id="A0A518DDQ3"/>
<dbReference type="InterPro" id="IPR029066">
    <property type="entry name" value="PLP-binding_barrel"/>
</dbReference>
<evidence type="ECO:0000313" key="4">
    <source>
        <dbReference type="EMBL" id="QDU89552.1"/>
    </source>
</evidence>
<dbReference type="RefSeq" id="WP_231953907.1">
    <property type="nucleotide sequence ID" value="NZ_CP036291.1"/>
</dbReference>
<dbReference type="PANTHER" id="PTHR43727:SF2">
    <property type="entry name" value="GROUP IV DECARBOXYLASE"/>
    <property type="match status" value="1"/>
</dbReference>
<dbReference type="Pfam" id="PF02784">
    <property type="entry name" value="Orn_Arg_deC_N"/>
    <property type="match status" value="1"/>
</dbReference>
<evidence type="ECO:0000313" key="5">
    <source>
        <dbReference type="Proteomes" id="UP000317429"/>
    </source>
</evidence>
<proteinExistence type="predicted"/>
<dbReference type="SUPFAM" id="SSF50621">
    <property type="entry name" value="Alanine racemase C-terminal domain-like"/>
    <property type="match status" value="1"/>
</dbReference>
<dbReference type="GO" id="GO:0008836">
    <property type="term" value="F:diaminopimelate decarboxylase activity"/>
    <property type="evidence" value="ECO:0007669"/>
    <property type="project" value="UniProtKB-EC"/>
</dbReference>
<gene>
    <name evidence="4" type="primary">lysA_2</name>
    <name evidence="4" type="ORF">Pla175_29440</name>
</gene>
<dbReference type="EMBL" id="CP036291">
    <property type="protein sequence ID" value="QDU89552.1"/>
    <property type="molecule type" value="Genomic_DNA"/>
</dbReference>
<dbReference type="GO" id="GO:0009089">
    <property type="term" value="P:lysine biosynthetic process via diaminopimelate"/>
    <property type="evidence" value="ECO:0007669"/>
    <property type="project" value="TreeGrafter"/>
</dbReference>
<dbReference type="InterPro" id="IPR022644">
    <property type="entry name" value="De-COase2_N"/>
</dbReference>
<dbReference type="Proteomes" id="UP000317429">
    <property type="component" value="Chromosome"/>
</dbReference>
<evidence type="ECO:0000256" key="2">
    <source>
        <dbReference type="ARBA" id="ARBA00022898"/>
    </source>
</evidence>
<name>A0A518DDQ3_9BACT</name>
<accession>A0A518DDQ3</accession>
<sequence>MTAGPDVGVAGERGPSAEALRRNLRGVAPLDGALKPWMVETLSDPRLPSWVEQWGSPLNLLCRATFEENLARLRGVGARRSIDLEVFFARKANKCLGFVEACVERQAGVDTASLEELRQALDAGAPPERLICTAAIKEAPLVNLCLQHRVTIALDNHDELRLLYNLANGHPPSVALRVSGFRRPGGRLVSRFGFPLEEAAAVAEQNPPERLAIRGVHFHLDGYDPAQRVSGIEQSLVLIDRARRLGHPCSFLDIGGGIPICYLQHRDQWEAFWRRHRQTLQGEYAEATFRGHTLGLTVDGGRLLGEPNVYPFYQELVSDHWLDAVLASPLSNGQTVASALAERRVQLRCEPGRALLEGCGMTVARVVHRRRNESGDLLVGLAMNRTQCRTGSDDFLVDPILVPAVGAARAHHAEFGQGYLTGAYCTESEAILLRKLDFLAGVAVGDLIALPNTAGYFMHFLESRSHQFPLAENVFLQDLD</sequence>
<keyword evidence="2" id="KW-0663">Pyridoxal phosphate</keyword>
<reference evidence="4 5" key="1">
    <citation type="submission" date="2019-02" db="EMBL/GenBank/DDBJ databases">
        <title>Deep-cultivation of Planctomycetes and their phenomic and genomic characterization uncovers novel biology.</title>
        <authorList>
            <person name="Wiegand S."/>
            <person name="Jogler M."/>
            <person name="Boedeker C."/>
            <person name="Pinto D."/>
            <person name="Vollmers J."/>
            <person name="Rivas-Marin E."/>
            <person name="Kohn T."/>
            <person name="Peeters S.H."/>
            <person name="Heuer A."/>
            <person name="Rast P."/>
            <person name="Oberbeckmann S."/>
            <person name="Bunk B."/>
            <person name="Jeske O."/>
            <person name="Meyerdierks A."/>
            <person name="Storesund J.E."/>
            <person name="Kallscheuer N."/>
            <person name="Luecker S."/>
            <person name="Lage O.M."/>
            <person name="Pohl T."/>
            <person name="Merkel B.J."/>
            <person name="Hornburger P."/>
            <person name="Mueller R.-W."/>
            <person name="Bruemmer F."/>
            <person name="Labrenz M."/>
            <person name="Spormann A.M."/>
            <person name="Op den Camp H."/>
            <person name="Overmann J."/>
            <person name="Amann R."/>
            <person name="Jetten M.S.M."/>
            <person name="Mascher T."/>
            <person name="Medema M.H."/>
            <person name="Devos D.P."/>
            <person name="Kaster A.-K."/>
            <person name="Ovreas L."/>
            <person name="Rohde M."/>
            <person name="Galperin M.Y."/>
            <person name="Jogler C."/>
        </authorList>
    </citation>
    <scope>NUCLEOTIDE SEQUENCE [LARGE SCALE GENOMIC DNA]</scope>
    <source>
        <strain evidence="4 5">Pla175</strain>
    </source>
</reference>
<comment type="cofactor">
    <cofactor evidence="1">
        <name>pyridoxal 5'-phosphate</name>
        <dbReference type="ChEBI" id="CHEBI:597326"/>
    </cofactor>
</comment>
<evidence type="ECO:0000256" key="1">
    <source>
        <dbReference type="ARBA" id="ARBA00001933"/>
    </source>
</evidence>
<dbReference type="PANTHER" id="PTHR43727">
    <property type="entry name" value="DIAMINOPIMELATE DECARBOXYLASE"/>
    <property type="match status" value="1"/>
</dbReference>
<dbReference type="Gene3D" id="3.20.20.10">
    <property type="entry name" value="Alanine racemase"/>
    <property type="match status" value="1"/>
</dbReference>
<dbReference type="KEGG" id="pnd:Pla175_29440"/>
<protein>
    <submittedName>
        <fullName evidence="4">Diaminopimelate decarboxylase</fullName>
        <ecNumber evidence="4">4.1.1.20</ecNumber>
    </submittedName>
</protein>
<dbReference type="Gene3D" id="2.40.37.10">
    <property type="entry name" value="Lyase, Ornithine Decarboxylase, Chain A, domain 1"/>
    <property type="match status" value="1"/>
</dbReference>